<dbReference type="eggNOG" id="ENOG502QV28">
    <property type="taxonomic scope" value="Eukaryota"/>
</dbReference>
<sequence>MSVYNKTDVHSITFILTGIPGLEAAHIWISIPFGVVYLLDLLGNSSLLFIITTDPSLHKPMYLFLCMLAVADLVVCTTAVPKLLSLFWFQDGEICLEACLTQVFLIHSCSTMESGFLLAMAFDRYVAICNPLRHSAILTYPVIGGLGLAIVLRGTALLSPHPFLLRWLSYCRTNIISHTYCEFMALIKLACADTKFHRAYSLIVAFITGGVDFILILCSYVLILHTVFHLPSKDARLKTLGTCVSHFCVILVFYTPAFFSFLTHRFGHRVAPCVHIFVANIYLLVPPMVNPIIYGIRTKRIRDRFMRFLSFSGPIRKVNRNLKDMG</sequence>
<feature type="transmembrane region" description="Helical" evidence="12">
    <location>
        <begin position="202"/>
        <end position="228"/>
    </location>
</feature>
<dbReference type="STRING" id="10141.ENSCPOP00000017048"/>
<dbReference type="InterPro" id="IPR050402">
    <property type="entry name" value="OR51/52/56-like"/>
</dbReference>
<feature type="transmembrane region" description="Helical" evidence="12">
    <location>
        <begin position="62"/>
        <end position="84"/>
    </location>
</feature>
<gene>
    <name evidence="14" type="primary">LOC100722605</name>
</gene>
<keyword evidence="5 12" id="KW-0552">Olfaction</keyword>
<dbReference type="VEuPathDB" id="HostDB:ENSCPOG00000020404"/>
<keyword evidence="12" id="KW-1003">Cell membrane</keyword>
<comment type="function">
    <text evidence="1">Odorant receptor.</text>
</comment>
<comment type="subcellular location">
    <subcellularLocation>
        <location evidence="12">Cell membrane</location>
        <topology evidence="12">Multi-pass membrane protein</topology>
    </subcellularLocation>
    <subcellularLocation>
        <location evidence="2">Membrane</location>
        <topology evidence="2">Multi-pass membrane protein</topology>
    </subcellularLocation>
</comment>
<protein>
    <recommendedName>
        <fullName evidence="12">Olfactory receptor</fullName>
    </recommendedName>
</protein>
<dbReference type="OrthoDB" id="10254436at2759"/>
<organism evidence="14 15">
    <name type="scientific">Cavia porcellus</name>
    <name type="common">Guinea pig</name>
    <dbReference type="NCBI Taxonomy" id="10141"/>
    <lineage>
        <taxon>Eukaryota</taxon>
        <taxon>Metazoa</taxon>
        <taxon>Chordata</taxon>
        <taxon>Craniata</taxon>
        <taxon>Vertebrata</taxon>
        <taxon>Euteleostomi</taxon>
        <taxon>Mammalia</taxon>
        <taxon>Eutheria</taxon>
        <taxon>Euarchontoglires</taxon>
        <taxon>Glires</taxon>
        <taxon>Rodentia</taxon>
        <taxon>Hystricomorpha</taxon>
        <taxon>Caviidae</taxon>
        <taxon>Cavia</taxon>
    </lineage>
</organism>
<dbReference type="OMA" id="FHDREIP"/>
<dbReference type="Pfam" id="PF13853">
    <property type="entry name" value="7tm_4"/>
    <property type="match status" value="1"/>
</dbReference>
<feature type="transmembrane region" description="Helical" evidence="12">
    <location>
        <begin position="27"/>
        <end position="50"/>
    </location>
</feature>
<reference evidence="14" key="2">
    <citation type="submission" date="2025-08" db="UniProtKB">
        <authorList>
            <consortium name="Ensembl"/>
        </authorList>
    </citation>
    <scope>IDENTIFICATION</scope>
    <source>
        <strain evidence="14">2N</strain>
    </source>
</reference>
<proteinExistence type="inferred from homology"/>
<feature type="transmembrane region" description="Helical" evidence="12">
    <location>
        <begin position="274"/>
        <end position="296"/>
    </location>
</feature>
<evidence type="ECO:0000256" key="10">
    <source>
        <dbReference type="ARBA" id="ARBA00023224"/>
    </source>
</evidence>
<keyword evidence="7 11" id="KW-0297">G-protein coupled receptor</keyword>
<dbReference type="KEGG" id="cpoc:100722605"/>
<comment type="similarity">
    <text evidence="11">Belongs to the G-protein coupled receptor 1 family.</text>
</comment>
<dbReference type="Proteomes" id="UP000005447">
    <property type="component" value="Unassembled WGS sequence"/>
</dbReference>
<dbReference type="PANTHER" id="PTHR26450:SF70">
    <property type="entry name" value="OLFACTORY RECEPTOR MOR24-2"/>
    <property type="match status" value="1"/>
</dbReference>
<dbReference type="SUPFAM" id="SSF81321">
    <property type="entry name" value="Family A G protein-coupled receptor-like"/>
    <property type="match status" value="1"/>
</dbReference>
<dbReference type="GO" id="GO:0004984">
    <property type="term" value="F:olfactory receptor activity"/>
    <property type="evidence" value="ECO:0007669"/>
    <property type="project" value="InterPro"/>
</dbReference>
<reference evidence="14" key="3">
    <citation type="submission" date="2025-09" db="UniProtKB">
        <authorList>
            <consortium name="Ensembl"/>
        </authorList>
    </citation>
    <scope>IDENTIFICATION</scope>
    <source>
        <strain evidence="14">2N</strain>
    </source>
</reference>
<keyword evidence="8 12" id="KW-0472">Membrane</keyword>
<dbReference type="FunFam" id="1.20.1070.10:FF:000006">
    <property type="entry name" value="Olfactory receptor"/>
    <property type="match status" value="1"/>
</dbReference>
<evidence type="ECO:0000313" key="14">
    <source>
        <dbReference type="Ensembl" id="ENSCPOP00000017048.2"/>
    </source>
</evidence>
<dbReference type="PRINTS" id="PR00245">
    <property type="entry name" value="OLFACTORYR"/>
</dbReference>
<evidence type="ECO:0000256" key="11">
    <source>
        <dbReference type="RuleBase" id="RU000688"/>
    </source>
</evidence>
<dbReference type="AlphaFoldDB" id="H0W257"/>
<dbReference type="CDD" id="cd15951">
    <property type="entry name" value="7tmA_OR52R_52L-like"/>
    <property type="match status" value="1"/>
</dbReference>
<dbReference type="PRINTS" id="PR00237">
    <property type="entry name" value="GPCRRHODOPSN"/>
</dbReference>
<accession>H0W257</accession>
<dbReference type="InParanoid" id="H0W257"/>
<dbReference type="Ensembl" id="ENSCPOT00000022891.2">
    <property type="protein sequence ID" value="ENSCPOP00000017048.2"/>
    <property type="gene ID" value="ENSCPOG00000020404.2"/>
</dbReference>
<dbReference type="Gene3D" id="1.20.1070.10">
    <property type="entry name" value="Rhodopsin 7-helix transmembrane proteins"/>
    <property type="match status" value="1"/>
</dbReference>
<evidence type="ECO:0000256" key="5">
    <source>
        <dbReference type="ARBA" id="ARBA00022725"/>
    </source>
</evidence>
<feature type="domain" description="G-protein coupled receptors family 1 profile" evidence="13">
    <location>
        <begin position="43"/>
        <end position="294"/>
    </location>
</feature>
<dbReference type="GO" id="GO:0004930">
    <property type="term" value="F:G protein-coupled receptor activity"/>
    <property type="evidence" value="ECO:0007669"/>
    <property type="project" value="UniProtKB-KW"/>
</dbReference>
<evidence type="ECO:0000256" key="12">
    <source>
        <dbReference type="RuleBase" id="RU363047"/>
    </source>
</evidence>
<evidence type="ECO:0000256" key="3">
    <source>
        <dbReference type="ARBA" id="ARBA00022606"/>
    </source>
</evidence>
<dbReference type="GO" id="GO:0005886">
    <property type="term" value="C:plasma membrane"/>
    <property type="evidence" value="ECO:0007669"/>
    <property type="project" value="UniProtKB-SubCell"/>
</dbReference>
<evidence type="ECO:0000256" key="2">
    <source>
        <dbReference type="ARBA" id="ARBA00004141"/>
    </source>
</evidence>
<dbReference type="InterPro" id="IPR017452">
    <property type="entry name" value="GPCR_Rhodpsn_7TM"/>
</dbReference>
<dbReference type="FunCoup" id="H0W257">
    <property type="interactions" value="818"/>
</dbReference>
<dbReference type="PROSITE" id="PS50262">
    <property type="entry name" value="G_PROTEIN_RECEP_F1_2"/>
    <property type="match status" value="1"/>
</dbReference>
<dbReference type="RefSeq" id="XP_003465416.1">
    <property type="nucleotide sequence ID" value="XM_003465368.1"/>
</dbReference>
<evidence type="ECO:0000256" key="4">
    <source>
        <dbReference type="ARBA" id="ARBA00022692"/>
    </source>
</evidence>
<dbReference type="HOGENOM" id="CLU_012526_0_0_1"/>
<keyword evidence="4 11" id="KW-0812">Transmembrane</keyword>
<evidence type="ECO:0000259" key="13">
    <source>
        <dbReference type="PROSITE" id="PS50262"/>
    </source>
</evidence>
<keyword evidence="6 12" id="KW-1133">Transmembrane helix</keyword>
<dbReference type="InterPro" id="IPR000276">
    <property type="entry name" value="GPCR_Rhodpsn"/>
</dbReference>
<dbReference type="GeneTree" id="ENSGT01150000286912"/>
<dbReference type="GeneID" id="100722605"/>
<evidence type="ECO:0000256" key="1">
    <source>
        <dbReference type="ARBA" id="ARBA00002936"/>
    </source>
</evidence>
<feature type="transmembrane region" description="Helical" evidence="12">
    <location>
        <begin position="104"/>
        <end position="126"/>
    </location>
</feature>
<evidence type="ECO:0000256" key="7">
    <source>
        <dbReference type="ARBA" id="ARBA00023040"/>
    </source>
</evidence>
<feature type="transmembrane region" description="Helical" evidence="12">
    <location>
        <begin position="138"/>
        <end position="158"/>
    </location>
</feature>
<keyword evidence="3 12" id="KW-0716">Sensory transduction</keyword>
<evidence type="ECO:0000256" key="8">
    <source>
        <dbReference type="ARBA" id="ARBA00023136"/>
    </source>
</evidence>
<feature type="transmembrane region" description="Helical" evidence="12">
    <location>
        <begin position="240"/>
        <end position="262"/>
    </location>
</feature>
<keyword evidence="9 11" id="KW-0675">Receptor</keyword>
<evidence type="ECO:0000313" key="15">
    <source>
        <dbReference type="Proteomes" id="UP000005447"/>
    </source>
</evidence>
<reference evidence="15" key="1">
    <citation type="journal article" date="2011" name="Nature">
        <title>A high-resolution map of human evolutionary constraint using 29 mammals.</title>
        <authorList>
            <person name="Lindblad-Toh K."/>
            <person name="Garber M."/>
            <person name="Zuk O."/>
            <person name="Lin M.F."/>
            <person name="Parker B.J."/>
            <person name="Washietl S."/>
            <person name="Kheradpour P."/>
            <person name="Ernst J."/>
            <person name="Jordan G."/>
            <person name="Mauceli E."/>
            <person name="Ward L.D."/>
            <person name="Lowe C.B."/>
            <person name="Holloway A.K."/>
            <person name="Clamp M."/>
            <person name="Gnerre S."/>
            <person name="Alfoldi J."/>
            <person name="Beal K."/>
            <person name="Chang J."/>
            <person name="Clawson H."/>
            <person name="Cuff J."/>
            <person name="Di Palma F."/>
            <person name="Fitzgerald S."/>
            <person name="Flicek P."/>
            <person name="Guttman M."/>
            <person name="Hubisz M.J."/>
            <person name="Jaffe D.B."/>
            <person name="Jungreis I."/>
            <person name="Kent W.J."/>
            <person name="Kostka D."/>
            <person name="Lara M."/>
            <person name="Martins A.L."/>
            <person name="Massingham T."/>
            <person name="Moltke I."/>
            <person name="Raney B.J."/>
            <person name="Rasmussen M.D."/>
            <person name="Robinson J."/>
            <person name="Stark A."/>
            <person name="Vilella A.J."/>
            <person name="Wen J."/>
            <person name="Xie X."/>
            <person name="Zody M.C."/>
            <person name="Baldwin J."/>
            <person name="Bloom T."/>
            <person name="Chin C.W."/>
            <person name="Heiman D."/>
            <person name="Nicol R."/>
            <person name="Nusbaum C."/>
            <person name="Young S."/>
            <person name="Wilkinson J."/>
            <person name="Worley K.C."/>
            <person name="Kovar C.L."/>
            <person name="Muzny D.M."/>
            <person name="Gibbs R.A."/>
            <person name="Cree A."/>
            <person name="Dihn H.H."/>
            <person name="Fowler G."/>
            <person name="Jhangiani S."/>
            <person name="Joshi V."/>
            <person name="Lee S."/>
            <person name="Lewis L.R."/>
            <person name="Nazareth L.V."/>
            <person name="Okwuonu G."/>
            <person name="Santibanez J."/>
            <person name="Warren W.C."/>
            <person name="Mardis E.R."/>
            <person name="Weinstock G.M."/>
            <person name="Wilson R.K."/>
            <person name="Delehaunty K."/>
            <person name="Dooling D."/>
            <person name="Fronik C."/>
            <person name="Fulton L."/>
            <person name="Fulton B."/>
            <person name="Graves T."/>
            <person name="Minx P."/>
            <person name="Sodergren E."/>
            <person name="Birney E."/>
            <person name="Margulies E.H."/>
            <person name="Herrero J."/>
            <person name="Green E.D."/>
            <person name="Haussler D."/>
            <person name="Siepel A."/>
            <person name="Goldman N."/>
            <person name="Pollard K.S."/>
            <person name="Pedersen J.S."/>
            <person name="Lander E.S."/>
            <person name="Kellis M."/>
        </authorList>
    </citation>
    <scope>NUCLEOTIDE SEQUENCE [LARGE SCALE GENOMIC DNA]</scope>
    <source>
        <strain evidence="15">2N</strain>
    </source>
</reference>
<dbReference type="PROSITE" id="PS00237">
    <property type="entry name" value="G_PROTEIN_RECEP_F1_1"/>
    <property type="match status" value="1"/>
</dbReference>
<dbReference type="PANTHER" id="PTHR26450">
    <property type="entry name" value="OLFACTORY RECEPTOR 56B1-RELATED"/>
    <property type="match status" value="1"/>
</dbReference>
<dbReference type="EMBL" id="AAKN02046632">
    <property type="status" value="NOT_ANNOTATED_CDS"/>
    <property type="molecule type" value="Genomic_DNA"/>
</dbReference>
<evidence type="ECO:0000256" key="6">
    <source>
        <dbReference type="ARBA" id="ARBA00022989"/>
    </source>
</evidence>
<keyword evidence="15" id="KW-1185">Reference proteome</keyword>
<keyword evidence="10 11" id="KW-0807">Transducer</keyword>
<evidence type="ECO:0000256" key="9">
    <source>
        <dbReference type="ARBA" id="ARBA00023170"/>
    </source>
</evidence>
<name>H0W257_CAVPO</name>
<dbReference type="InterPro" id="IPR000725">
    <property type="entry name" value="Olfact_rcpt"/>
</dbReference>